<dbReference type="RefSeq" id="WP_265384036.1">
    <property type="nucleotide sequence ID" value="NZ_CP110615.1"/>
</dbReference>
<dbReference type="SUPFAM" id="SSF55729">
    <property type="entry name" value="Acyl-CoA N-acyltransferases (Nat)"/>
    <property type="match status" value="1"/>
</dbReference>
<dbReference type="InterPro" id="IPR000182">
    <property type="entry name" value="GNAT_dom"/>
</dbReference>
<keyword evidence="3" id="KW-1185">Reference proteome</keyword>
<dbReference type="GO" id="GO:0016746">
    <property type="term" value="F:acyltransferase activity"/>
    <property type="evidence" value="ECO:0007669"/>
    <property type="project" value="UniProtKB-KW"/>
</dbReference>
<evidence type="ECO:0000313" key="3">
    <source>
        <dbReference type="Proteomes" id="UP001164965"/>
    </source>
</evidence>
<reference evidence="2" key="1">
    <citation type="submission" date="2022-10" db="EMBL/GenBank/DDBJ databases">
        <title>Rhodococcus sp.75.</title>
        <authorList>
            <person name="Sun M."/>
        </authorList>
    </citation>
    <scope>NUCLEOTIDE SEQUENCE</scope>
    <source>
        <strain evidence="2">75</strain>
    </source>
</reference>
<dbReference type="InterPro" id="IPR016181">
    <property type="entry name" value="Acyl_CoA_acyltransferase"/>
</dbReference>
<accession>A0ABY6P2R7</accession>
<dbReference type="EC" id="2.3.1.-" evidence="2"/>
<keyword evidence="2" id="KW-0808">Transferase</keyword>
<name>A0ABY6P2R7_9NOCA</name>
<organism evidence="2 3">
    <name type="scientific">Rhodococcus antarcticus</name>
    <dbReference type="NCBI Taxonomy" id="2987751"/>
    <lineage>
        <taxon>Bacteria</taxon>
        <taxon>Bacillati</taxon>
        <taxon>Actinomycetota</taxon>
        <taxon>Actinomycetes</taxon>
        <taxon>Mycobacteriales</taxon>
        <taxon>Nocardiaceae</taxon>
        <taxon>Rhodococcus</taxon>
    </lineage>
</organism>
<dbReference type="EMBL" id="CP110615">
    <property type="protein sequence ID" value="UZJ25932.1"/>
    <property type="molecule type" value="Genomic_DNA"/>
</dbReference>
<keyword evidence="2" id="KW-0012">Acyltransferase</keyword>
<gene>
    <name evidence="2" type="ORF">RHODO2019_05730</name>
</gene>
<protein>
    <submittedName>
        <fullName evidence="2">GNAT family N-acetyltransferase</fullName>
        <ecNumber evidence="2">2.3.1.-</ecNumber>
    </submittedName>
</protein>
<evidence type="ECO:0000259" key="1">
    <source>
        <dbReference type="PROSITE" id="PS51186"/>
    </source>
</evidence>
<dbReference type="Pfam" id="PF00583">
    <property type="entry name" value="Acetyltransf_1"/>
    <property type="match status" value="1"/>
</dbReference>
<evidence type="ECO:0000313" key="2">
    <source>
        <dbReference type="EMBL" id="UZJ25932.1"/>
    </source>
</evidence>
<dbReference type="Proteomes" id="UP001164965">
    <property type="component" value="Chromosome"/>
</dbReference>
<proteinExistence type="predicted"/>
<sequence length="112" mass="11755">MAADGGLHGYVLLVRAEPPDPEVAEALTHSPTTELSKCYVRLEHHGSGLAAGLLAAGLAVTSTPGMWLGVSSLNFRAQGFYGKQGFAPVGHKNFTVGSQTYRDVVMERAVTG</sequence>
<dbReference type="Gene3D" id="3.40.630.30">
    <property type="match status" value="1"/>
</dbReference>
<feature type="domain" description="N-acetyltransferase" evidence="1">
    <location>
        <begin position="1"/>
        <end position="111"/>
    </location>
</feature>
<dbReference type="PROSITE" id="PS51186">
    <property type="entry name" value="GNAT"/>
    <property type="match status" value="1"/>
</dbReference>